<dbReference type="Pfam" id="PF13302">
    <property type="entry name" value="Acetyltransf_3"/>
    <property type="match status" value="1"/>
</dbReference>
<keyword evidence="3" id="KW-1185">Reference proteome</keyword>
<evidence type="ECO:0000313" key="2">
    <source>
        <dbReference type="EMBL" id="MBG9978143.1"/>
    </source>
</evidence>
<dbReference type="InterPro" id="IPR051531">
    <property type="entry name" value="N-acetyltransferase"/>
</dbReference>
<reference evidence="2 3" key="1">
    <citation type="submission" date="2020-07" db="EMBL/GenBank/DDBJ databases">
        <title>Facklamia lactis sp. nov., isolated from raw milk.</title>
        <authorList>
            <person name="Doll E.V."/>
            <person name="Huptas C."/>
            <person name="Staib L."/>
            <person name="Wenning M."/>
            <person name="Scherer S."/>
        </authorList>
    </citation>
    <scope>NUCLEOTIDE SEQUENCE [LARGE SCALE GENOMIC DNA]</scope>
    <source>
        <strain evidence="2 3">DSM 104272</strain>
    </source>
</reference>
<dbReference type="InterPro" id="IPR000182">
    <property type="entry name" value="GNAT_dom"/>
</dbReference>
<dbReference type="Proteomes" id="UP000823401">
    <property type="component" value="Unassembled WGS sequence"/>
</dbReference>
<gene>
    <name evidence="2" type="ORF">HYQ42_05010</name>
</gene>
<dbReference type="Gene3D" id="3.40.630.30">
    <property type="match status" value="1"/>
</dbReference>
<name>A0ABS0LIQ7_9LACT</name>
<evidence type="ECO:0000313" key="3">
    <source>
        <dbReference type="Proteomes" id="UP000823401"/>
    </source>
</evidence>
<proteinExistence type="predicted"/>
<organism evidence="2 3">
    <name type="scientific">Ruoffia tabacinasalis</name>
    <dbReference type="NCBI Taxonomy" id="87458"/>
    <lineage>
        <taxon>Bacteria</taxon>
        <taxon>Bacillati</taxon>
        <taxon>Bacillota</taxon>
        <taxon>Bacilli</taxon>
        <taxon>Lactobacillales</taxon>
        <taxon>Aerococcaceae</taxon>
        <taxon>Ruoffia</taxon>
    </lineage>
</organism>
<accession>A0ABS0LIQ7</accession>
<dbReference type="RefSeq" id="WP_197104254.1">
    <property type="nucleotide sequence ID" value="NZ_JACCEL010000009.1"/>
</dbReference>
<dbReference type="EMBL" id="JACCEL010000009">
    <property type="protein sequence ID" value="MBG9978143.1"/>
    <property type="molecule type" value="Genomic_DNA"/>
</dbReference>
<sequence length="190" mass="21613">MNHFGTKEIETARLLLRRFVNEDAKAMYDNWASDDQVTKYLTWPSHTDVSMTQSSVKNWVEGYEDASQYKWAITLKGNPGEVIGDISVVAISEHRQECEIGYVLGHKFWSQGYMGEAMKAVSHYLLIEADFNRVEALHDVANPASGKVMQKAGLQYEGTHRQYSLNNTGLVDSARYAILKEDLIKEFTKK</sequence>
<dbReference type="SUPFAM" id="SSF55729">
    <property type="entry name" value="Acyl-CoA N-acyltransferases (Nat)"/>
    <property type="match status" value="1"/>
</dbReference>
<protein>
    <submittedName>
        <fullName evidence="2">GNAT family N-acetyltransferase</fullName>
    </submittedName>
</protein>
<dbReference type="InterPro" id="IPR016181">
    <property type="entry name" value="Acyl_CoA_acyltransferase"/>
</dbReference>
<dbReference type="PANTHER" id="PTHR43792">
    <property type="entry name" value="GNAT FAMILY, PUTATIVE (AFU_ORTHOLOGUE AFUA_3G00765)-RELATED-RELATED"/>
    <property type="match status" value="1"/>
</dbReference>
<feature type="domain" description="N-acetyltransferase" evidence="1">
    <location>
        <begin position="13"/>
        <end position="155"/>
    </location>
</feature>
<comment type="caution">
    <text evidence="2">The sequence shown here is derived from an EMBL/GenBank/DDBJ whole genome shotgun (WGS) entry which is preliminary data.</text>
</comment>
<evidence type="ECO:0000259" key="1">
    <source>
        <dbReference type="Pfam" id="PF13302"/>
    </source>
</evidence>